<protein>
    <recommendedName>
        <fullName evidence="3">DUF177 domain-containing protein</fullName>
    </recommendedName>
</protein>
<sequence length="171" mass="18819">MKVQFTDVSIVGNRYIITDDNWLAQTDLQKSAPVHAELTLTRKNNKRVEVRGNLDAGVLIACDRCLASYSFAAQAAFHYILDVESEESGHIKELECTRANLDIIQVDEPVVDIPDLLRQQLYLVLPEKKICSPDCKGLCTQCGTDLNSGECSCAKTTSNSPFAILASLKKG</sequence>
<dbReference type="PANTHER" id="PTHR34374">
    <property type="entry name" value="LARGE RIBOSOMAL RNA SUBUNIT ACCUMULATION PROTEIN YCED HOMOLOG 1, CHLOROPLASTIC"/>
    <property type="match status" value="1"/>
</dbReference>
<gene>
    <name evidence="1" type="ORF">H206_01259</name>
</gene>
<dbReference type="AlphaFoldDB" id="A0A444IVE8"/>
<dbReference type="Proteomes" id="UP000287853">
    <property type="component" value="Unassembled WGS sequence"/>
</dbReference>
<keyword evidence="2" id="KW-1185">Reference proteome</keyword>
<comment type="caution">
    <text evidence="1">The sequence shown here is derived from an EMBL/GenBank/DDBJ whole genome shotgun (WGS) entry which is preliminary data.</text>
</comment>
<reference evidence="1 2" key="1">
    <citation type="submission" date="2017-01" db="EMBL/GenBank/DDBJ databases">
        <title>The cable genome- insights into the physiology and evolution of filamentous bacteria capable of sulfide oxidation via long distance electron transfer.</title>
        <authorList>
            <person name="Schreiber L."/>
            <person name="Bjerg J.T."/>
            <person name="Boggild A."/>
            <person name="Van De Vossenberg J."/>
            <person name="Meysman F."/>
            <person name="Nielsen L.P."/>
            <person name="Schramm A."/>
            <person name="Kjeldsen K.U."/>
        </authorList>
    </citation>
    <scope>NUCLEOTIDE SEQUENCE [LARGE SCALE GENOMIC DNA]</scope>
    <source>
        <strain evidence="1">MCF</strain>
    </source>
</reference>
<dbReference type="InterPro" id="IPR003772">
    <property type="entry name" value="YceD"/>
</dbReference>
<accession>A0A444IVE8</accession>
<evidence type="ECO:0000313" key="1">
    <source>
        <dbReference type="EMBL" id="RWX44888.1"/>
    </source>
</evidence>
<name>A0A444IVE8_9BACT</name>
<dbReference type="Pfam" id="PF02620">
    <property type="entry name" value="YceD"/>
    <property type="match status" value="1"/>
</dbReference>
<proteinExistence type="predicted"/>
<organism evidence="1 2">
    <name type="scientific">Candidatus Electrothrix aarhusensis</name>
    <dbReference type="NCBI Taxonomy" id="1859131"/>
    <lineage>
        <taxon>Bacteria</taxon>
        <taxon>Pseudomonadati</taxon>
        <taxon>Thermodesulfobacteriota</taxon>
        <taxon>Desulfobulbia</taxon>
        <taxon>Desulfobulbales</taxon>
        <taxon>Desulfobulbaceae</taxon>
        <taxon>Candidatus Electrothrix</taxon>
    </lineage>
</organism>
<evidence type="ECO:0000313" key="2">
    <source>
        <dbReference type="Proteomes" id="UP000287853"/>
    </source>
</evidence>
<dbReference type="PANTHER" id="PTHR34374:SF1">
    <property type="entry name" value="LARGE RIBOSOMAL RNA SUBUNIT ACCUMULATION PROTEIN YCED HOMOLOG 1, CHLOROPLASTIC"/>
    <property type="match status" value="1"/>
</dbReference>
<evidence type="ECO:0008006" key="3">
    <source>
        <dbReference type="Google" id="ProtNLM"/>
    </source>
</evidence>
<dbReference type="EMBL" id="MTKO01000086">
    <property type="protein sequence ID" value="RWX44888.1"/>
    <property type="molecule type" value="Genomic_DNA"/>
</dbReference>